<evidence type="ECO:0000313" key="1">
    <source>
        <dbReference type="EMBL" id="PQA59841.1"/>
    </source>
</evidence>
<name>A0A2S7IQ55_9BACT</name>
<dbReference type="AlphaFoldDB" id="A0A2S7IQ55"/>
<evidence type="ECO:0000313" key="2">
    <source>
        <dbReference type="Proteomes" id="UP000239590"/>
    </source>
</evidence>
<protein>
    <submittedName>
        <fullName evidence="1">Uncharacterized protein</fullName>
    </submittedName>
</protein>
<sequence length="74" mass="8421">MLGTMTDKKIEQAKRSATCRLMKAAVESFVQMFEPIREGAPSVKVMIDCKNVGQSEYELLLTWPDNQVTRIRNS</sequence>
<reference evidence="2" key="1">
    <citation type="submission" date="2018-02" db="EMBL/GenBank/DDBJ databases">
        <title>Genome sequencing of Solimonas sp. HR-BB.</title>
        <authorList>
            <person name="Lee Y."/>
            <person name="Jeon C.O."/>
        </authorList>
    </citation>
    <scope>NUCLEOTIDE SEQUENCE [LARGE SCALE GENOMIC DNA]</scope>
    <source>
        <strain evidence="2">HR-U</strain>
    </source>
</reference>
<organism evidence="1 2">
    <name type="scientific">Siphonobacter curvatus</name>
    <dbReference type="NCBI Taxonomy" id="2094562"/>
    <lineage>
        <taxon>Bacteria</taxon>
        <taxon>Pseudomonadati</taxon>
        <taxon>Bacteroidota</taxon>
        <taxon>Cytophagia</taxon>
        <taxon>Cytophagales</taxon>
        <taxon>Cytophagaceae</taxon>
        <taxon>Siphonobacter</taxon>
    </lineage>
</organism>
<proteinExistence type="predicted"/>
<accession>A0A2S7IQ55</accession>
<keyword evidence="2" id="KW-1185">Reference proteome</keyword>
<gene>
    <name evidence="1" type="ORF">C5O19_09525</name>
</gene>
<comment type="caution">
    <text evidence="1">The sequence shown here is derived from an EMBL/GenBank/DDBJ whole genome shotgun (WGS) entry which is preliminary data.</text>
</comment>
<dbReference type="Proteomes" id="UP000239590">
    <property type="component" value="Unassembled WGS sequence"/>
</dbReference>
<dbReference type="EMBL" id="PTRA01000001">
    <property type="protein sequence ID" value="PQA59841.1"/>
    <property type="molecule type" value="Genomic_DNA"/>
</dbReference>